<gene>
    <name evidence="1" type="ORF">K493DRAFT_309585</name>
</gene>
<dbReference type="AlphaFoldDB" id="A0A1Y1VSV0"/>
<evidence type="ECO:0000313" key="1">
    <source>
        <dbReference type="EMBL" id="ORX64382.1"/>
    </source>
</evidence>
<reference evidence="1 2" key="1">
    <citation type="submission" date="2016-07" db="EMBL/GenBank/DDBJ databases">
        <title>Pervasive Adenine N6-methylation of Active Genes in Fungi.</title>
        <authorList>
            <consortium name="DOE Joint Genome Institute"/>
            <person name="Mondo S.J."/>
            <person name="Dannebaum R.O."/>
            <person name="Kuo R.C."/>
            <person name="Labutti K."/>
            <person name="Haridas S."/>
            <person name="Kuo A."/>
            <person name="Salamov A."/>
            <person name="Ahrendt S.R."/>
            <person name="Lipzen A."/>
            <person name="Sullivan W."/>
            <person name="Andreopoulos W.B."/>
            <person name="Clum A."/>
            <person name="Lindquist E."/>
            <person name="Daum C."/>
            <person name="Ramamoorthy G.K."/>
            <person name="Gryganskyi A."/>
            <person name="Culley D."/>
            <person name="Magnuson J.K."/>
            <person name="James T.Y."/>
            <person name="O'Malley M.A."/>
            <person name="Stajich J.E."/>
            <person name="Spatafora J.W."/>
            <person name="Visel A."/>
            <person name="Grigoriev I.V."/>
        </authorList>
    </citation>
    <scope>NUCLEOTIDE SEQUENCE [LARGE SCALE GENOMIC DNA]</scope>
    <source>
        <strain evidence="1 2">CBS 931.73</strain>
    </source>
</reference>
<proteinExistence type="predicted"/>
<organism evidence="1 2">
    <name type="scientific">Basidiobolus meristosporus CBS 931.73</name>
    <dbReference type="NCBI Taxonomy" id="1314790"/>
    <lineage>
        <taxon>Eukaryota</taxon>
        <taxon>Fungi</taxon>
        <taxon>Fungi incertae sedis</taxon>
        <taxon>Zoopagomycota</taxon>
        <taxon>Entomophthoromycotina</taxon>
        <taxon>Basidiobolomycetes</taxon>
        <taxon>Basidiobolales</taxon>
        <taxon>Basidiobolaceae</taxon>
        <taxon>Basidiobolus</taxon>
    </lineage>
</organism>
<accession>A0A1Y1VSV0</accession>
<comment type="caution">
    <text evidence="1">The sequence shown here is derived from an EMBL/GenBank/DDBJ whole genome shotgun (WGS) entry which is preliminary data.</text>
</comment>
<dbReference type="EMBL" id="MCFE01001210">
    <property type="protein sequence ID" value="ORX64382.1"/>
    <property type="molecule type" value="Genomic_DNA"/>
</dbReference>
<name>A0A1Y1VSV0_9FUNG</name>
<keyword evidence="2" id="KW-1185">Reference proteome</keyword>
<dbReference type="Proteomes" id="UP000193498">
    <property type="component" value="Unassembled WGS sequence"/>
</dbReference>
<sequence>MHVIGLYNNLEYAIANGAPLVKDYRELEKPIIHLPVEHYSYHTYTRNIACKLIESSKTDILTHAKGQFIQCVSSWFCLVGFSTMNGCDIARGIANGLEDVHILTFIWKVEGLQVDSDVVLVGESITNLTYIHILAQHLLPHLVYGGLP</sequence>
<evidence type="ECO:0000313" key="2">
    <source>
        <dbReference type="Proteomes" id="UP000193498"/>
    </source>
</evidence>
<protein>
    <submittedName>
        <fullName evidence="1">Uncharacterized protein</fullName>
    </submittedName>
</protein>
<dbReference type="InParanoid" id="A0A1Y1VSV0"/>